<dbReference type="EMBL" id="MCGE01000005">
    <property type="protein sequence ID" value="ORZ21610.1"/>
    <property type="molecule type" value="Genomic_DNA"/>
</dbReference>
<feature type="chain" id="PRO_5012665360" evidence="5">
    <location>
        <begin position="31"/>
        <end position="648"/>
    </location>
</feature>
<protein>
    <submittedName>
        <fullName evidence="9">Cupredoxin</fullName>
    </submittedName>
</protein>
<gene>
    <name evidence="9" type="ORF">BCR42DRAFT_481233</name>
</gene>
<dbReference type="InterPro" id="IPR001117">
    <property type="entry name" value="Cu-oxidase_2nd"/>
</dbReference>
<dbReference type="Proteomes" id="UP000193560">
    <property type="component" value="Unassembled WGS sequence"/>
</dbReference>
<dbReference type="SUPFAM" id="SSF49503">
    <property type="entry name" value="Cupredoxins"/>
    <property type="match status" value="3"/>
</dbReference>
<comment type="caution">
    <text evidence="9">The sequence shown here is derived from an EMBL/GenBank/DDBJ whole genome shotgun (WGS) entry which is preliminary data.</text>
</comment>
<keyword evidence="5" id="KW-0732">Signal</keyword>
<dbReference type="InterPro" id="IPR045087">
    <property type="entry name" value="Cu-oxidase_fam"/>
</dbReference>
<evidence type="ECO:0000259" key="7">
    <source>
        <dbReference type="Pfam" id="PF07731"/>
    </source>
</evidence>
<dbReference type="Pfam" id="PF07732">
    <property type="entry name" value="Cu-oxidase_3"/>
    <property type="match status" value="2"/>
</dbReference>
<feature type="signal peptide" evidence="5">
    <location>
        <begin position="1"/>
        <end position="30"/>
    </location>
</feature>
<dbReference type="Pfam" id="PF07731">
    <property type="entry name" value="Cu-oxidase_2"/>
    <property type="match status" value="2"/>
</dbReference>
<reference evidence="9 10" key="1">
    <citation type="submission" date="2016-07" db="EMBL/GenBank/DDBJ databases">
        <title>Pervasive Adenine N6-methylation of Active Genes in Fungi.</title>
        <authorList>
            <consortium name="DOE Joint Genome Institute"/>
            <person name="Mondo S.J."/>
            <person name="Dannebaum R.O."/>
            <person name="Kuo R.C."/>
            <person name="Labutti K."/>
            <person name="Haridas S."/>
            <person name="Kuo A."/>
            <person name="Salamov A."/>
            <person name="Ahrendt S.R."/>
            <person name="Lipzen A."/>
            <person name="Sullivan W."/>
            <person name="Andreopoulos W.B."/>
            <person name="Clum A."/>
            <person name="Lindquist E."/>
            <person name="Daum C."/>
            <person name="Ramamoorthy G.K."/>
            <person name="Gryganskyi A."/>
            <person name="Culley D."/>
            <person name="Magnuson J.K."/>
            <person name="James T.Y."/>
            <person name="O'Malley M.A."/>
            <person name="Stajich J.E."/>
            <person name="Spatafora J.W."/>
            <person name="Visel A."/>
            <person name="Grigoriev I.V."/>
        </authorList>
    </citation>
    <scope>NUCLEOTIDE SEQUENCE [LARGE SCALE GENOMIC DNA]</scope>
    <source>
        <strain evidence="9 10">NRRL 1336</strain>
    </source>
</reference>
<dbReference type="CDD" id="cd04206">
    <property type="entry name" value="CuRO_1_LCC_like"/>
    <property type="match status" value="1"/>
</dbReference>
<dbReference type="CDD" id="cd04205">
    <property type="entry name" value="CuRO_2_LCC_like"/>
    <property type="match status" value="1"/>
</dbReference>
<dbReference type="AlphaFoldDB" id="A0A1X2ISU9"/>
<dbReference type="OrthoDB" id="2121828at2759"/>
<feature type="domain" description="Plastocyanin-like" evidence="8">
    <location>
        <begin position="57"/>
        <end position="93"/>
    </location>
</feature>
<dbReference type="STRING" id="90262.A0A1X2ISU9"/>
<name>A0A1X2ISU9_9FUNG</name>
<evidence type="ECO:0000313" key="9">
    <source>
        <dbReference type="EMBL" id="ORZ21610.1"/>
    </source>
</evidence>
<dbReference type="Gene3D" id="2.60.40.420">
    <property type="entry name" value="Cupredoxins - blue copper proteins"/>
    <property type="match status" value="3"/>
</dbReference>
<feature type="domain" description="Plastocyanin-like" evidence="8">
    <location>
        <begin position="111"/>
        <end position="180"/>
    </location>
</feature>
<evidence type="ECO:0000259" key="8">
    <source>
        <dbReference type="Pfam" id="PF07732"/>
    </source>
</evidence>
<evidence type="ECO:0000256" key="4">
    <source>
        <dbReference type="ARBA" id="ARBA00023008"/>
    </source>
</evidence>
<feature type="domain" description="Plastocyanin-like" evidence="7">
    <location>
        <begin position="594"/>
        <end position="630"/>
    </location>
</feature>
<proteinExistence type="inferred from homology"/>
<dbReference type="PANTHER" id="PTHR11709">
    <property type="entry name" value="MULTI-COPPER OXIDASE"/>
    <property type="match status" value="1"/>
</dbReference>
<dbReference type="GO" id="GO:0005507">
    <property type="term" value="F:copper ion binding"/>
    <property type="evidence" value="ECO:0007669"/>
    <property type="project" value="InterPro"/>
</dbReference>
<feature type="domain" description="Plastocyanin-like" evidence="6">
    <location>
        <begin position="208"/>
        <end position="369"/>
    </location>
</feature>
<dbReference type="InterPro" id="IPR033138">
    <property type="entry name" value="Cu_oxidase_CS"/>
</dbReference>
<dbReference type="InterPro" id="IPR002355">
    <property type="entry name" value="Cu_oxidase_Cu_BS"/>
</dbReference>
<evidence type="ECO:0000256" key="3">
    <source>
        <dbReference type="ARBA" id="ARBA00023002"/>
    </source>
</evidence>
<keyword evidence="2" id="KW-0479">Metal-binding</keyword>
<evidence type="ECO:0000256" key="1">
    <source>
        <dbReference type="ARBA" id="ARBA00010609"/>
    </source>
</evidence>
<dbReference type="Pfam" id="PF00394">
    <property type="entry name" value="Cu-oxidase"/>
    <property type="match status" value="1"/>
</dbReference>
<keyword evidence="4" id="KW-0186">Copper</keyword>
<accession>A0A1X2ISU9</accession>
<dbReference type="InterPro" id="IPR008972">
    <property type="entry name" value="Cupredoxin"/>
</dbReference>
<dbReference type="PANTHER" id="PTHR11709:SF394">
    <property type="entry name" value="FI03373P-RELATED"/>
    <property type="match status" value="1"/>
</dbReference>
<sequence>MIVFYSSWLCSLSYWILLITGLSYPRNAQSIHLPPPTPIRNYEFNLTLNSLNPDCSNYTNTDTLLINGLMPGPTITASTGDRILVHFRNQLPLSIPANGNLTRHGSANLDANAATLHFHGIHQHGSVKSDGVPFLTQDPVAPGGGHYLYDFWVGEQSGTFYYHAHVGLQDFFGAFIVYESDQVDPGLKQPHQKLSLKSGNDTITYDDERTLILSEWYHRNRSDLENLIIGPDYSHIPDADSILINGKAIQNQHAGHDHHSSSCGGYHIINVKPHHTYRLRVIGATTYRTLGFAVAHHRLTIIEVDGYLVTPYETNYLEVTPGQRFSVLLEANQRAMDYAIGTNRRYVTDNSLLDAAKVSNGWAILNYENRNNLTTATNRSSLHVLPRDRPNFPANDTPPWIWDKLTPAGNNDHHMGILDKEPARTILLNTTSGREIRDGKSVQRFYTNNVSFDTPASSILGQILSGTRPVSRYSVPQLMVTNKTTSQFGQGYDADLKTYPLEHMEIVDFVIQNTHTPGLPCHVHPWHSHGHSHWVIAYGPGSYNDTQHGHIRNVPAPLLKDTSTVYPMLEPPSTADRDNKIYQQTSSQNGTRGCGWSKIRIIADNPGIWALHCHIAPHMLQGMMIVLEESAGLIRSHSHLVKLVHHSI</sequence>
<keyword evidence="10" id="KW-1185">Reference proteome</keyword>
<evidence type="ECO:0000259" key="6">
    <source>
        <dbReference type="Pfam" id="PF00394"/>
    </source>
</evidence>
<dbReference type="PROSITE" id="PS00079">
    <property type="entry name" value="MULTICOPPER_OXIDASE1"/>
    <property type="match status" value="1"/>
</dbReference>
<evidence type="ECO:0000313" key="10">
    <source>
        <dbReference type="Proteomes" id="UP000193560"/>
    </source>
</evidence>
<dbReference type="InterPro" id="IPR011706">
    <property type="entry name" value="Cu-oxidase_C"/>
</dbReference>
<dbReference type="GO" id="GO:0016491">
    <property type="term" value="F:oxidoreductase activity"/>
    <property type="evidence" value="ECO:0007669"/>
    <property type="project" value="UniProtKB-KW"/>
</dbReference>
<dbReference type="InterPro" id="IPR011707">
    <property type="entry name" value="Cu-oxidase-like_N"/>
</dbReference>
<evidence type="ECO:0000256" key="5">
    <source>
        <dbReference type="SAM" id="SignalP"/>
    </source>
</evidence>
<feature type="domain" description="Plastocyanin-like" evidence="7">
    <location>
        <begin position="484"/>
        <end position="567"/>
    </location>
</feature>
<keyword evidence="3" id="KW-0560">Oxidoreductase</keyword>
<organism evidence="9 10">
    <name type="scientific">Absidia repens</name>
    <dbReference type="NCBI Taxonomy" id="90262"/>
    <lineage>
        <taxon>Eukaryota</taxon>
        <taxon>Fungi</taxon>
        <taxon>Fungi incertae sedis</taxon>
        <taxon>Mucoromycota</taxon>
        <taxon>Mucoromycotina</taxon>
        <taxon>Mucoromycetes</taxon>
        <taxon>Mucorales</taxon>
        <taxon>Cunninghamellaceae</taxon>
        <taxon>Absidia</taxon>
    </lineage>
</organism>
<dbReference type="PROSITE" id="PS00080">
    <property type="entry name" value="MULTICOPPER_OXIDASE2"/>
    <property type="match status" value="1"/>
</dbReference>
<evidence type="ECO:0000256" key="2">
    <source>
        <dbReference type="ARBA" id="ARBA00022723"/>
    </source>
</evidence>
<comment type="similarity">
    <text evidence="1">Belongs to the multicopper oxidase family.</text>
</comment>